<sequence>MNELDRIADLQHRIAILEDMRAYQELYHLLFDRLYRFSFSFVKSREAAEEIVSDVFIKLWQIRSDLKKVVALKVYLYTITRNFSINYITRHYKHQVVSLDGMEDLFVASASPEELAISAEMYQKVQAAIRDLPPQCRAIFQLVREDGLKYKDVAAIMDVSVLTVRNQVAIATKKLAAALPATLGKRIADSARFSHS</sequence>
<dbReference type="AlphaFoldDB" id="A0A1M4YFN9"/>
<dbReference type="PANTHER" id="PTHR43133">
    <property type="entry name" value="RNA POLYMERASE ECF-TYPE SIGMA FACTO"/>
    <property type="match status" value="1"/>
</dbReference>
<dbReference type="NCBIfam" id="TIGR02985">
    <property type="entry name" value="Sig70_bacteroi1"/>
    <property type="match status" value="1"/>
</dbReference>
<dbReference type="InterPro" id="IPR036388">
    <property type="entry name" value="WH-like_DNA-bd_sf"/>
</dbReference>
<name>A0A1M4YFN9_9BACT</name>
<dbReference type="NCBIfam" id="TIGR02937">
    <property type="entry name" value="sigma70-ECF"/>
    <property type="match status" value="1"/>
</dbReference>
<dbReference type="InterPro" id="IPR013325">
    <property type="entry name" value="RNA_pol_sigma_r2"/>
</dbReference>
<dbReference type="STRING" id="1302690.BUE76_15500"/>
<dbReference type="Gene3D" id="1.10.10.10">
    <property type="entry name" value="Winged helix-like DNA-binding domain superfamily/Winged helix DNA-binding domain"/>
    <property type="match status" value="1"/>
</dbReference>
<dbReference type="OrthoDB" id="659361at2"/>
<dbReference type="InterPro" id="IPR013324">
    <property type="entry name" value="RNA_pol_sigma_r3/r4-like"/>
</dbReference>
<feature type="domain" description="RNA polymerase sigma-70 region 2" evidence="5">
    <location>
        <begin position="27"/>
        <end position="91"/>
    </location>
</feature>
<evidence type="ECO:0000259" key="5">
    <source>
        <dbReference type="Pfam" id="PF04542"/>
    </source>
</evidence>
<dbReference type="InterPro" id="IPR007627">
    <property type="entry name" value="RNA_pol_sigma70_r2"/>
</dbReference>
<evidence type="ECO:0000256" key="4">
    <source>
        <dbReference type="ARBA" id="ARBA00023163"/>
    </source>
</evidence>
<dbReference type="SUPFAM" id="SSF88659">
    <property type="entry name" value="Sigma3 and sigma4 domains of RNA polymerase sigma factors"/>
    <property type="match status" value="1"/>
</dbReference>
<dbReference type="GO" id="GO:0016987">
    <property type="term" value="F:sigma factor activity"/>
    <property type="evidence" value="ECO:0007669"/>
    <property type="project" value="UniProtKB-KW"/>
</dbReference>
<dbReference type="RefSeq" id="WP_073041466.1">
    <property type="nucleotide sequence ID" value="NZ_FQUO01000004.1"/>
</dbReference>
<comment type="similarity">
    <text evidence="1">Belongs to the sigma-70 factor family. ECF subfamily.</text>
</comment>
<keyword evidence="8" id="KW-1185">Reference proteome</keyword>
<evidence type="ECO:0000256" key="2">
    <source>
        <dbReference type="ARBA" id="ARBA00023015"/>
    </source>
</evidence>
<keyword evidence="3" id="KW-0731">Sigma factor</keyword>
<protein>
    <submittedName>
        <fullName evidence="7">RNA polymerase sigma-70 factor, ECF subfamily</fullName>
    </submittedName>
</protein>
<dbReference type="Pfam" id="PF04542">
    <property type="entry name" value="Sigma70_r2"/>
    <property type="match status" value="1"/>
</dbReference>
<feature type="domain" description="RNA polymerase sigma factor 70 region 4 type 2" evidence="6">
    <location>
        <begin position="123"/>
        <end position="175"/>
    </location>
</feature>
<dbReference type="Proteomes" id="UP000184368">
    <property type="component" value="Unassembled WGS sequence"/>
</dbReference>
<evidence type="ECO:0000313" key="7">
    <source>
        <dbReference type="EMBL" id="SHF04540.1"/>
    </source>
</evidence>
<organism evidence="7 8">
    <name type="scientific">Cnuella takakiae</name>
    <dbReference type="NCBI Taxonomy" id="1302690"/>
    <lineage>
        <taxon>Bacteria</taxon>
        <taxon>Pseudomonadati</taxon>
        <taxon>Bacteroidota</taxon>
        <taxon>Chitinophagia</taxon>
        <taxon>Chitinophagales</taxon>
        <taxon>Chitinophagaceae</taxon>
        <taxon>Cnuella</taxon>
    </lineage>
</organism>
<dbReference type="InterPro" id="IPR014284">
    <property type="entry name" value="RNA_pol_sigma-70_dom"/>
</dbReference>
<keyword evidence="4" id="KW-0804">Transcription</keyword>
<dbReference type="SUPFAM" id="SSF88946">
    <property type="entry name" value="Sigma2 domain of RNA polymerase sigma factors"/>
    <property type="match status" value="1"/>
</dbReference>
<evidence type="ECO:0000259" key="6">
    <source>
        <dbReference type="Pfam" id="PF08281"/>
    </source>
</evidence>
<accession>A0A1M4YFN9</accession>
<dbReference type="EMBL" id="FQUO01000004">
    <property type="protein sequence ID" value="SHF04540.1"/>
    <property type="molecule type" value="Genomic_DNA"/>
</dbReference>
<keyword evidence="2" id="KW-0805">Transcription regulation</keyword>
<proteinExistence type="inferred from homology"/>
<dbReference type="PANTHER" id="PTHR43133:SF46">
    <property type="entry name" value="RNA POLYMERASE SIGMA-70 FACTOR ECF SUBFAMILY"/>
    <property type="match status" value="1"/>
</dbReference>
<dbReference type="Pfam" id="PF08281">
    <property type="entry name" value="Sigma70_r4_2"/>
    <property type="match status" value="1"/>
</dbReference>
<dbReference type="GO" id="GO:0006352">
    <property type="term" value="P:DNA-templated transcription initiation"/>
    <property type="evidence" value="ECO:0007669"/>
    <property type="project" value="InterPro"/>
</dbReference>
<dbReference type="GO" id="GO:0003677">
    <property type="term" value="F:DNA binding"/>
    <property type="evidence" value="ECO:0007669"/>
    <property type="project" value="InterPro"/>
</dbReference>
<dbReference type="Gene3D" id="1.10.1740.10">
    <property type="match status" value="1"/>
</dbReference>
<dbReference type="InterPro" id="IPR039425">
    <property type="entry name" value="RNA_pol_sigma-70-like"/>
</dbReference>
<reference evidence="7 8" key="1">
    <citation type="submission" date="2016-11" db="EMBL/GenBank/DDBJ databases">
        <authorList>
            <person name="Jaros S."/>
            <person name="Januszkiewicz K."/>
            <person name="Wedrychowicz H."/>
        </authorList>
    </citation>
    <scope>NUCLEOTIDE SEQUENCE [LARGE SCALE GENOMIC DNA]</scope>
    <source>
        <strain evidence="7 8">DSM 26897</strain>
    </source>
</reference>
<evidence type="ECO:0000313" key="8">
    <source>
        <dbReference type="Proteomes" id="UP000184368"/>
    </source>
</evidence>
<dbReference type="InterPro" id="IPR014327">
    <property type="entry name" value="RNA_pol_sigma70_bacteroid"/>
</dbReference>
<evidence type="ECO:0000256" key="3">
    <source>
        <dbReference type="ARBA" id="ARBA00023082"/>
    </source>
</evidence>
<evidence type="ECO:0000256" key="1">
    <source>
        <dbReference type="ARBA" id="ARBA00010641"/>
    </source>
</evidence>
<dbReference type="InterPro" id="IPR013249">
    <property type="entry name" value="RNA_pol_sigma70_r4_t2"/>
</dbReference>
<gene>
    <name evidence="7" type="ORF">SAMN05444008_104265</name>
</gene>